<feature type="compositionally biased region" description="Basic residues" evidence="7">
    <location>
        <begin position="476"/>
        <end position="485"/>
    </location>
</feature>
<keyword evidence="2" id="KW-0813">Transport</keyword>
<dbReference type="PRINTS" id="PR01036">
    <property type="entry name" value="TCRTETB"/>
</dbReference>
<dbReference type="CDD" id="cd17503">
    <property type="entry name" value="MFS_LmrB_MDR_like"/>
    <property type="match status" value="1"/>
</dbReference>
<evidence type="ECO:0000256" key="3">
    <source>
        <dbReference type="ARBA" id="ARBA00022475"/>
    </source>
</evidence>
<reference evidence="10 11" key="1">
    <citation type="submission" date="2019-03" db="EMBL/GenBank/DDBJ databases">
        <title>Genomics of glacier-inhabiting Cryobacterium strains.</title>
        <authorList>
            <person name="Liu Q."/>
            <person name="Xin Y.-H."/>
        </authorList>
    </citation>
    <scope>NUCLEOTIDE SEQUENCE [LARGE SCALE GENOMIC DNA]</scope>
    <source>
        <strain evidence="10 11">MDB1-5</strain>
    </source>
</reference>
<dbReference type="PANTHER" id="PTHR42718:SF46">
    <property type="entry name" value="BLR6921 PROTEIN"/>
    <property type="match status" value="1"/>
</dbReference>
<dbReference type="InterPro" id="IPR020846">
    <property type="entry name" value="MFS_dom"/>
</dbReference>
<evidence type="ECO:0000256" key="2">
    <source>
        <dbReference type="ARBA" id="ARBA00022448"/>
    </source>
</evidence>
<feature type="transmembrane region" description="Helical" evidence="8">
    <location>
        <begin position="201"/>
        <end position="220"/>
    </location>
</feature>
<evidence type="ECO:0000256" key="5">
    <source>
        <dbReference type="ARBA" id="ARBA00022989"/>
    </source>
</evidence>
<evidence type="ECO:0000256" key="1">
    <source>
        <dbReference type="ARBA" id="ARBA00004651"/>
    </source>
</evidence>
<accession>A0ABY2IKN0</accession>
<feature type="transmembrane region" description="Helical" evidence="8">
    <location>
        <begin position="80"/>
        <end position="99"/>
    </location>
</feature>
<dbReference type="PROSITE" id="PS50850">
    <property type="entry name" value="MFS"/>
    <property type="match status" value="1"/>
</dbReference>
<dbReference type="SUPFAM" id="SSF103473">
    <property type="entry name" value="MFS general substrate transporter"/>
    <property type="match status" value="1"/>
</dbReference>
<evidence type="ECO:0000313" key="11">
    <source>
        <dbReference type="Proteomes" id="UP000297604"/>
    </source>
</evidence>
<comment type="caution">
    <text evidence="10">The sequence shown here is derived from an EMBL/GenBank/DDBJ whole genome shotgun (WGS) entry which is preliminary data.</text>
</comment>
<keyword evidence="6 8" id="KW-0472">Membrane</keyword>
<dbReference type="PANTHER" id="PTHR42718">
    <property type="entry name" value="MAJOR FACILITATOR SUPERFAMILY MULTIDRUG TRANSPORTER MFSC"/>
    <property type="match status" value="1"/>
</dbReference>
<feature type="transmembrane region" description="Helical" evidence="8">
    <location>
        <begin position="49"/>
        <end position="68"/>
    </location>
</feature>
<dbReference type="Gene3D" id="1.20.1250.20">
    <property type="entry name" value="MFS general substrate transporter like domains"/>
    <property type="match status" value="2"/>
</dbReference>
<feature type="transmembrane region" description="Helical" evidence="8">
    <location>
        <begin position="272"/>
        <end position="294"/>
    </location>
</feature>
<dbReference type="EMBL" id="SOFS01000025">
    <property type="protein sequence ID" value="TFC19346.1"/>
    <property type="molecule type" value="Genomic_DNA"/>
</dbReference>
<feature type="region of interest" description="Disordered" evidence="7">
    <location>
        <begin position="459"/>
        <end position="485"/>
    </location>
</feature>
<name>A0ABY2IKN0_9MICO</name>
<dbReference type="RefSeq" id="WP_134449024.1">
    <property type="nucleotide sequence ID" value="NZ_SOFS01000025.1"/>
</dbReference>
<dbReference type="Proteomes" id="UP000297604">
    <property type="component" value="Unassembled WGS sequence"/>
</dbReference>
<dbReference type="InterPro" id="IPR011701">
    <property type="entry name" value="MFS"/>
</dbReference>
<feature type="transmembrane region" description="Helical" evidence="8">
    <location>
        <begin position="436"/>
        <end position="454"/>
    </location>
</feature>
<sequence length="485" mass="50926">MAEMETLDPVLRRTAIAVVVGALAVVFDTTIVSIALRTLATELNTTVDVIQWVTTGYLLALGVAIPLVGWAQSRIGGKRLWIAALSLFLVASVLCSLAGDPQSLIASRIVQGLGGGALLPLSSTLVIQAAQGRNLGRVMATLSLPAVLGPILGPVLGGLILNTLDWRWLFWVNVPFCVVGLILATLLLPKDEPARPVRLDVVGLLLLSPSIVWLLFGLSNGAKDGGFGRADVVLPLIFGAALLTGFVAWAIRRPGTALIDVRLLTHRPLATSSALLFLTGVSLYGAMLLLPLYWQEVRGFDPLGAGLLLISQGVGTFLSRSSAGRLTDRFGARWVSVAGFAIVGVGTLPFAVATASTNEWMLMAALLVRGFGLGAVTIPLMAGGFVGLERAEVPHASVITRIATQVGGSFGVAVLAVILHARVVGGADLATAFDQAFWWAVGFTGLGVALSFLLPSRQGPPPERVSGGRQPGAERSRRRACRPRR</sequence>
<dbReference type="InterPro" id="IPR004638">
    <property type="entry name" value="EmrB-like"/>
</dbReference>
<feature type="transmembrane region" description="Helical" evidence="8">
    <location>
        <begin position="105"/>
        <end position="127"/>
    </location>
</feature>
<dbReference type="Pfam" id="PF07690">
    <property type="entry name" value="MFS_1"/>
    <property type="match status" value="1"/>
</dbReference>
<evidence type="ECO:0000259" key="9">
    <source>
        <dbReference type="PROSITE" id="PS50850"/>
    </source>
</evidence>
<gene>
    <name evidence="10" type="ORF">E3O46_12320</name>
</gene>
<feature type="transmembrane region" description="Helical" evidence="8">
    <location>
        <begin position="360"/>
        <end position="386"/>
    </location>
</feature>
<comment type="subcellular location">
    <subcellularLocation>
        <location evidence="1">Cell membrane</location>
        <topology evidence="1">Multi-pass membrane protein</topology>
    </subcellularLocation>
</comment>
<proteinExistence type="predicted"/>
<feature type="transmembrane region" description="Helical" evidence="8">
    <location>
        <begin position="398"/>
        <end position="424"/>
    </location>
</feature>
<keyword evidence="3" id="KW-1003">Cell membrane</keyword>
<evidence type="ECO:0000256" key="7">
    <source>
        <dbReference type="SAM" id="MobiDB-lite"/>
    </source>
</evidence>
<feature type="transmembrane region" description="Helical" evidence="8">
    <location>
        <begin position="139"/>
        <end position="162"/>
    </location>
</feature>
<evidence type="ECO:0000256" key="4">
    <source>
        <dbReference type="ARBA" id="ARBA00022692"/>
    </source>
</evidence>
<feature type="transmembrane region" description="Helical" evidence="8">
    <location>
        <begin position="330"/>
        <end position="354"/>
    </location>
</feature>
<feature type="transmembrane region" description="Helical" evidence="8">
    <location>
        <begin position="14"/>
        <end position="37"/>
    </location>
</feature>
<organism evidence="10 11">
    <name type="scientific">Cryobacterium glucosi</name>
    <dbReference type="NCBI Taxonomy" id="1259175"/>
    <lineage>
        <taxon>Bacteria</taxon>
        <taxon>Bacillati</taxon>
        <taxon>Actinomycetota</taxon>
        <taxon>Actinomycetes</taxon>
        <taxon>Micrococcales</taxon>
        <taxon>Microbacteriaceae</taxon>
        <taxon>Cryobacterium</taxon>
    </lineage>
</organism>
<keyword evidence="4 8" id="KW-0812">Transmembrane</keyword>
<evidence type="ECO:0000313" key="10">
    <source>
        <dbReference type="EMBL" id="TFC19346.1"/>
    </source>
</evidence>
<evidence type="ECO:0000256" key="6">
    <source>
        <dbReference type="ARBA" id="ARBA00023136"/>
    </source>
</evidence>
<keyword evidence="11" id="KW-1185">Reference proteome</keyword>
<dbReference type="InterPro" id="IPR036259">
    <property type="entry name" value="MFS_trans_sf"/>
</dbReference>
<protein>
    <submittedName>
        <fullName evidence="10">DHA2 family efflux MFS transporter permease subunit</fullName>
    </submittedName>
</protein>
<keyword evidence="5 8" id="KW-1133">Transmembrane helix</keyword>
<feature type="domain" description="Major facilitator superfamily (MFS) profile" evidence="9">
    <location>
        <begin position="14"/>
        <end position="459"/>
    </location>
</feature>
<evidence type="ECO:0000256" key="8">
    <source>
        <dbReference type="SAM" id="Phobius"/>
    </source>
</evidence>
<feature type="transmembrane region" description="Helical" evidence="8">
    <location>
        <begin position="168"/>
        <end position="189"/>
    </location>
</feature>
<dbReference type="NCBIfam" id="TIGR00711">
    <property type="entry name" value="efflux_EmrB"/>
    <property type="match status" value="1"/>
</dbReference>
<feature type="transmembrane region" description="Helical" evidence="8">
    <location>
        <begin position="232"/>
        <end position="251"/>
    </location>
</feature>